<proteinExistence type="predicted"/>
<organism evidence="2 3">
    <name type="scientific">Neptunomonas phycophila</name>
    <dbReference type="NCBI Taxonomy" id="1572645"/>
    <lineage>
        <taxon>Bacteria</taxon>
        <taxon>Pseudomonadati</taxon>
        <taxon>Pseudomonadota</taxon>
        <taxon>Gammaproteobacteria</taxon>
        <taxon>Oceanospirillales</taxon>
        <taxon>Oceanospirillaceae</taxon>
        <taxon>Neptunomonas</taxon>
    </lineage>
</organism>
<evidence type="ECO:0000313" key="2">
    <source>
        <dbReference type="EMBL" id="MDP2522197.1"/>
    </source>
</evidence>
<keyword evidence="3" id="KW-1185">Reference proteome</keyword>
<accession>A0ABT9ETY0</accession>
<feature type="signal peptide" evidence="1">
    <location>
        <begin position="1"/>
        <end position="23"/>
    </location>
</feature>
<sequence>MKNSRTFVMALVVSSTLASGAYAAEKSAGSQNFRFALPDDYAVVQHQVNPALQGGSVIFAPAPAPAPAAEASSKERILRLQTYPSEYYPESLQALGTSKPREFLNTVIETQLQSKCTSSTVDSGKIREQNGETRINWWTSCELANQPGQFEFERGRMFLSATGAYFISHINESANKNHQFARNEIKWFDKYLYNSGFCISGNDCGEEGALIPQLFTEK</sequence>
<protein>
    <submittedName>
        <fullName evidence="2">Uncharacterized protein</fullName>
    </submittedName>
</protein>
<evidence type="ECO:0000313" key="3">
    <source>
        <dbReference type="Proteomes" id="UP001177341"/>
    </source>
</evidence>
<gene>
    <name evidence="2" type="ORF">Q8W30_06385</name>
</gene>
<keyword evidence="1" id="KW-0732">Signal</keyword>
<evidence type="ECO:0000256" key="1">
    <source>
        <dbReference type="SAM" id="SignalP"/>
    </source>
</evidence>
<reference evidence="2" key="1">
    <citation type="submission" date="2023-07" db="EMBL/GenBank/DDBJ databases">
        <title>Genome content predicts the carbon catabolic preferences of heterotrophic bacteria.</title>
        <authorList>
            <person name="Gralka M."/>
        </authorList>
    </citation>
    <scope>NUCLEOTIDE SEQUENCE</scope>
    <source>
        <strain evidence="2">5G01</strain>
    </source>
</reference>
<feature type="chain" id="PRO_5046627768" evidence="1">
    <location>
        <begin position="24"/>
        <end position="218"/>
    </location>
</feature>
<dbReference type="EMBL" id="JAUYVO010000003">
    <property type="protein sequence ID" value="MDP2522197.1"/>
    <property type="molecule type" value="Genomic_DNA"/>
</dbReference>
<dbReference type="RefSeq" id="WP_305450430.1">
    <property type="nucleotide sequence ID" value="NZ_JAUYVO010000003.1"/>
</dbReference>
<comment type="caution">
    <text evidence="2">The sequence shown here is derived from an EMBL/GenBank/DDBJ whole genome shotgun (WGS) entry which is preliminary data.</text>
</comment>
<name>A0ABT9ETY0_9GAMM</name>
<dbReference type="Proteomes" id="UP001177341">
    <property type="component" value="Unassembled WGS sequence"/>
</dbReference>